<comment type="caution">
    <text evidence="1">The sequence shown here is derived from an EMBL/GenBank/DDBJ whole genome shotgun (WGS) entry which is preliminary data.</text>
</comment>
<protein>
    <submittedName>
        <fullName evidence="1">Uncharacterized protein</fullName>
    </submittedName>
</protein>
<organism evidence="1 2">
    <name type="scientific">Basidiobolus meristosporus CBS 931.73</name>
    <dbReference type="NCBI Taxonomy" id="1314790"/>
    <lineage>
        <taxon>Eukaryota</taxon>
        <taxon>Fungi</taxon>
        <taxon>Fungi incertae sedis</taxon>
        <taxon>Zoopagomycota</taxon>
        <taxon>Entomophthoromycotina</taxon>
        <taxon>Basidiobolomycetes</taxon>
        <taxon>Basidiobolales</taxon>
        <taxon>Basidiobolaceae</taxon>
        <taxon>Basidiobolus</taxon>
    </lineage>
</organism>
<keyword evidence="2" id="KW-1185">Reference proteome</keyword>
<evidence type="ECO:0000313" key="1">
    <source>
        <dbReference type="EMBL" id="ORY01470.1"/>
    </source>
</evidence>
<name>A0A1Y1YTW1_9FUNG</name>
<dbReference type="AlphaFoldDB" id="A0A1Y1YTW1"/>
<proteinExistence type="predicted"/>
<sequence>MNATLGLKALNKELLTRLMTTPMNRVSALQTYAMERFSPASSLLVSMFCRDAAEELDRVKMLAPMEFLQTELPLRLCQNVKLLNSRFPLASNDGHLNARIRQVTFDLLEDISILTDLPAAANAPNPGQLLATLKLRVDAQAAMEVPEATVLYLR</sequence>
<dbReference type="OrthoDB" id="241648at2759"/>
<accession>A0A1Y1YTW1</accession>
<evidence type="ECO:0000313" key="2">
    <source>
        <dbReference type="Proteomes" id="UP000193498"/>
    </source>
</evidence>
<dbReference type="InParanoid" id="A0A1Y1YTW1"/>
<dbReference type="EMBL" id="MCFE01000069">
    <property type="protein sequence ID" value="ORY01470.1"/>
    <property type="molecule type" value="Genomic_DNA"/>
</dbReference>
<reference evidence="1 2" key="1">
    <citation type="submission" date="2016-07" db="EMBL/GenBank/DDBJ databases">
        <title>Pervasive Adenine N6-methylation of Active Genes in Fungi.</title>
        <authorList>
            <consortium name="DOE Joint Genome Institute"/>
            <person name="Mondo S.J."/>
            <person name="Dannebaum R.O."/>
            <person name="Kuo R.C."/>
            <person name="Labutti K."/>
            <person name="Haridas S."/>
            <person name="Kuo A."/>
            <person name="Salamov A."/>
            <person name="Ahrendt S.R."/>
            <person name="Lipzen A."/>
            <person name="Sullivan W."/>
            <person name="Andreopoulos W.B."/>
            <person name="Clum A."/>
            <person name="Lindquist E."/>
            <person name="Daum C."/>
            <person name="Ramamoorthy G.K."/>
            <person name="Gryganskyi A."/>
            <person name="Culley D."/>
            <person name="Magnuson J.K."/>
            <person name="James T.Y."/>
            <person name="O'Malley M.A."/>
            <person name="Stajich J.E."/>
            <person name="Spatafora J.W."/>
            <person name="Visel A."/>
            <person name="Grigoriev I.V."/>
        </authorList>
    </citation>
    <scope>NUCLEOTIDE SEQUENCE [LARGE SCALE GENOMIC DNA]</scope>
    <source>
        <strain evidence="1 2">CBS 931.73</strain>
    </source>
</reference>
<dbReference type="Proteomes" id="UP000193498">
    <property type="component" value="Unassembled WGS sequence"/>
</dbReference>
<gene>
    <name evidence="1" type="ORF">K493DRAFT_347260</name>
</gene>